<dbReference type="Gene3D" id="3.90.550.10">
    <property type="entry name" value="Spore Coat Polysaccharide Biosynthesis Protein SpsA, Chain A"/>
    <property type="match status" value="1"/>
</dbReference>
<evidence type="ECO:0000256" key="1">
    <source>
        <dbReference type="ARBA" id="ARBA00006739"/>
    </source>
</evidence>
<name>C2MA81_9PORP</name>
<evidence type="ECO:0000259" key="4">
    <source>
        <dbReference type="Pfam" id="PF00535"/>
    </source>
</evidence>
<sequence>MNRPDLAIVVLNWNGRKLLEEYIPPLVAHTPPEMADLVVIDNGSTDDSLAYLQEAFPQVKLVRLSENYGFAGGYNQGLRQLNYSYYCLLNSDVRVSPHWCDRPLALLREGLAAVQPKLRSDRQPEAFEYAGAAGGELDRWGYPYCRGRLFDTVELDHGQYDEECEILWATGACYFVSSEAFWQVGGFDESFFAHMEEIDLSWRLWLAGGRLRYTPDSVVYHLGGATLEMGSPRKSYLNFRNNLRMLYKNLPTRHARRHILLCRLPLDLLAALTFLVKGQPQHASAVLRAVRDFYRTRRQLALSAEQPWYQPTATPPIARYSLLWQYHLRRRHTYDQLPS</sequence>
<gene>
    <name evidence="5" type="ORF">PORUE0001_0032</name>
</gene>
<comment type="caution">
    <text evidence="5">The sequence shown here is derived from an EMBL/GenBank/DDBJ whole genome shotgun (WGS) entry which is preliminary data.</text>
</comment>
<evidence type="ECO:0000313" key="5">
    <source>
        <dbReference type="EMBL" id="EEK17375.1"/>
    </source>
</evidence>
<dbReference type="SUPFAM" id="SSF53448">
    <property type="entry name" value="Nucleotide-diphospho-sugar transferases"/>
    <property type="match status" value="1"/>
</dbReference>
<keyword evidence="2 5" id="KW-0328">Glycosyltransferase</keyword>
<protein>
    <submittedName>
        <fullName evidence="5">Glycosyltransferase, group 2 family protein</fullName>
        <ecNumber evidence="5">2.4.-.-</ecNumber>
    </submittedName>
</protein>
<evidence type="ECO:0000313" key="6">
    <source>
        <dbReference type="Proteomes" id="UP000003303"/>
    </source>
</evidence>
<dbReference type="AlphaFoldDB" id="C2MA81"/>
<feature type="domain" description="Glycosyltransferase 2-like" evidence="4">
    <location>
        <begin position="8"/>
        <end position="122"/>
    </location>
</feature>
<dbReference type="Pfam" id="PF00535">
    <property type="entry name" value="Glycos_transf_2"/>
    <property type="match status" value="1"/>
</dbReference>
<dbReference type="Proteomes" id="UP000003303">
    <property type="component" value="Unassembled WGS sequence"/>
</dbReference>
<dbReference type="GO" id="GO:0016757">
    <property type="term" value="F:glycosyltransferase activity"/>
    <property type="evidence" value="ECO:0007669"/>
    <property type="project" value="UniProtKB-KW"/>
</dbReference>
<keyword evidence="3 5" id="KW-0808">Transferase</keyword>
<dbReference type="EMBL" id="ACLR01000069">
    <property type="protein sequence ID" value="EEK17375.1"/>
    <property type="molecule type" value="Genomic_DNA"/>
</dbReference>
<evidence type="ECO:0000256" key="2">
    <source>
        <dbReference type="ARBA" id="ARBA00022676"/>
    </source>
</evidence>
<dbReference type="InterPro" id="IPR001173">
    <property type="entry name" value="Glyco_trans_2-like"/>
</dbReference>
<dbReference type="PANTHER" id="PTHR43179">
    <property type="entry name" value="RHAMNOSYLTRANSFERASE WBBL"/>
    <property type="match status" value="1"/>
</dbReference>
<keyword evidence="6" id="KW-1185">Reference proteome</keyword>
<dbReference type="OrthoDB" id="9771846at2"/>
<dbReference type="CDD" id="cd04186">
    <property type="entry name" value="GT_2_like_c"/>
    <property type="match status" value="1"/>
</dbReference>
<accession>C2MA81</accession>
<organism evidence="5 6">
    <name type="scientific">Porphyromonas uenonis 60-3</name>
    <dbReference type="NCBI Taxonomy" id="596327"/>
    <lineage>
        <taxon>Bacteria</taxon>
        <taxon>Pseudomonadati</taxon>
        <taxon>Bacteroidota</taxon>
        <taxon>Bacteroidia</taxon>
        <taxon>Bacteroidales</taxon>
        <taxon>Porphyromonadaceae</taxon>
        <taxon>Porphyromonas</taxon>
    </lineage>
</organism>
<dbReference type="eggNOG" id="COG1216">
    <property type="taxonomic scope" value="Bacteria"/>
</dbReference>
<reference evidence="5 6" key="1">
    <citation type="submission" date="2009-04" db="EMBL/GenBank/DDBJ databases">
        <authorList>
            <person name="Sebastian Y."/>
            <person name="Madupu R."/>
            <person name="Durkin A.S."/>
            <person name="Torralba M."/>
            <person name="Methe B."/>
            <person name="Sutton G.G."/>
            <person name="Strausberg R.L."/>
            <person name="Nelson K.E."/>
        </authorList>
    </citation>
    <scope>NUCLEOTIDE SEQUENCE [LARGE SCALE GENOMIC DNA]</scope>
    <source>
        <strain evidence="5 6">60-3</strain>
    </source>
</reference>
<proteinExistence type="inferred from homology"/>
<comment type="similarity">
    <text evidence="1">Belongs to the glycosyltransferase 2 family.</text>
</comment>
<dbReference type="RefSeq" id="WP_007364806.1">
    <property type="nucleotide sequence ID" value="NZ_ACLR01000069.1"/>
</dbReference>
<dbReference type="STRING" id="596327.PORUE0001_0032"/>
<evidence type="ECO:0000256" key="3">
    <source>
        <dbReference type="ARBA" id="ARBA00022679"/>
    </source>
</evidence>
<dbReference type="PANTHER" id="PTHR43179:SF12">
    <property type="entry name" value="GALACTOFURANOSYLTRANSFERASE GLFT2"/>
    <property type="match status" value="1"/>
</dbReference>
<dbReference type="InterPro" id="IPR029044">
    <property type="entry name" value="Nucleotide-diphossugar_trans"/>
</dbReference>
<dbReference type="EC" id="2.4.-.-" evidence="5"/>